<proteinExistence type="inferred from homology"/>
<dbReference type="InterPro" id="IPR003767">
    <property type="entry name" value="Malate/L-lactate_DH-like"/>
</dbReference>
<evidence type="ECO:0000313" key="3">
    <source>
        <dbReference type="Proteomes" id="UP000095287"/>
    </source>
</evidence>
<accession>A0A1I7Z3W5</accession>
<keyword evidence="3" id="KW-1185">Reference proteome</keyword>
<evidence type="ECO:0000313" key="4">
    <source>
        <dbReference type="WBParaSite" id="L893_g22596.t1"/>
    </source>
</evidence>
<reference evidence="4" key="1">
    <citation type="submission" date="2016-11" db="UniProtKB">
        <authorList>
            <consortium name="WormBaseParasite"/>
        </authorList>
    </citation>
    <scope>IDENTIFICATION</scope>
</reference>
<evidence type="ECO:0000256" key="2">
    <source>
        <dbReference type="ARBA" id="ARBA00023002"/>
    </source>
</evidence>
<dbReference type="WBParaSite" id="L893_g22596.t1">
    <property type="protein sequence ID" value="L893_g22596.t1"/>
    <property type="gene ID" value="L893_g22596"/>
</dbReference>
<dbReference type="PANTHER" id="PTHR11091:SF0">
    <property type="entry name" value="MALATE DEHYDROGENASE"/>
    <property type="match status" value="1"/>
</dbReference>
<dbReference type="InterPro" id="IPR043143">
    <property type="entry name" value="Mal/L-sulf/L-lact_DH-like_NADP"/>
</dbReference>
<dbReference type="Proteomes" id="UP000095287">
    <property type="component" value="Unplaced"/>
</dbReference>
<comment type="similarity">
    <text evidence="1">Belongs to the LDH2/MDH2 oxidoreductase family.</text>
</comment>
<protein>
    <submittedName>
        <fullName evidence="4">Malate dehydrogenase</fullName>
    </submittedName>
</protein>
<organism evidence="3 4">
    <name type="scientific">Steinernema glaseri</name>
    <dbReference type="NCBI Taxonomy" id="37863"/>
    <lineage>
        <taxon>Eukaryota</taxon>
        <taxon>Metazoa</taxon>
        <taxon>Ecdysozoa</taxon>
        <taxon>Nematoda</taxon>
        <taxon>Chromadorea</taxon>
        <taxon>Rhabditida</taxon>
        <taxon>Tylenchina</taxon>
        <taxon>Panagrolaimomorpha</taxon>
        <taxon>Strongyloidoidea</taxon>
        <taxon>Steinernematidae</taxon>
        <taxon>Steinernema</taxon>
    </lineage>
</organism>
<dbReference type="AlphaFoldDB" id="A0A1I7Z3W5"/>
<dbReference type="InterPro" id="IPR036111">
    <property type="entry name" value="Mal/L-sulfo/L-lacto_DH-like_sf"/>
</dbReference>
<dbReference type="SUPFAM" id="SSF89733">
    <property type="entry name" value="L-sulfolactate dehydrogenase-like"/>
    <property type="match status" value="1"/>
</dbReference>
<dbReference type="Pfam" id="PF02615">
    <property type="entry name" value="Ldh_2"/>
    <property type="match status" value="1"/>
</dbReference>
<dbReference type="Gene3D" id="3.30.1370.60">
    <property type="entry name" value="Hypothetical oxidoreductase yiak, domain 2"/>
    <property type="match status" value="1"/>
</dbReference>
<name>A0A1I7Z3W5_9BILA</name>
<keyword evidence="2" id="KW-0560">Oxidoreductase</keyword>
<dbReference type="PANTHER" id="PTHR11091">
    <property type="entry name" value="OXIDOREDUCTASE-RELATED"/>
    <property type="match status" value="1"/>
</dbReference>
<dbReference type="GO" id="GO:0016491">
    <property type="term" value="F:oxidoreductase activity"/>
    <property type="evidence" value="ECO:0007669"/>
    <property type="project" value="UniProtKB-KW"/>
</dbReference>
<sequence>MRRSSGAVELAARNDQPVPDSWGVRPCGEVSNDPMQILHGGGLLPLGGTEVAGGYKGFGLAALVEVFCGILGGAHWGPHVRKWMTTSADADLGQCFIAIDPDAFAPGFGERMQEFMDTMRNLPPTEGEKDVQVAGDPERTHIELVERLGGIPYHRNQISFAKEFAEVMCVEPMKVLRTVRI</sequence>
<evidence type="ECO:0000256" key="1">
    <source>
        <dbReference type="ARBA" id="ARBA00006056"/>
    </source>
</evidence>